<accession>A0A391NU68</accession>
<keyword evidence="1" id="KW-0732">Signal</keyword>
<name>A0A391NU68_9EUKA</name>
<dbReference type="AlphaFoldDB" id="A0A391NU68"/>
<evidence type="ECO:0000256" key="1">
    <source>
        <dbReference type="SAM" id="SignalP"/>
    </source>
</evidence>
<reference evidence="2 3" key="1">
    <citation type="journal article" date="2018" name="PLoS ONE">
        <title>The draft genome of Kipferlia bialata reveals reductive genome evolution in fornicate parasites.</title>
        <authorList>
            <person name="Tanifuji G."/>
            <person name="Takabayashi S."/>
            <person name="Kume K."/>
            <person name="Takagi M."/>
            <person name="Nakayama T."/>
            <person name="Kamikawa R."/>
            <person name="Inagaki Y."/>
            <person name="Hashimoto T."/>
        </authorList>
    </citation>
    <scope>NUCLEOTIDE SEQUENCE [LARGE SCALE GENOMIC DNA]</scope>
    <source>
        <strain evidence="2">NY0173</strain>
    </source>
</reference>
<evidence type="ECO:0000313" key="2">
    <source>
        <dbReference type="EMBL" id="GCA64764.1"/>
    </source>
</evidence>
<feature type="signal peptide" evidence="1">
    <location>
        <begin position="1"/>
        <end position="24"/>
    </location>
</feature>
<organism evidence="2 3">
    <name type="scientific">Kipferlia bialata</name>
    <dbReference type="NCBI Taxonomy" id="797122"/>
    <lineage>
        <taxon>Eukaryota</taxon>
        <taxon>Metamonada</taxon>
        <taxon>Carpediemonas-like organisms</taxon>
        <taxon>Kipferlia</taxon>
    </lineage>
</organism>
<feature type="chain" id="PRO_5017349574" evidence="1">
    <location>
        <begin position="25"/>
        <end position="52"/>
    </location>
</feature>
<dbReference type="EMBL" id="BDIP01008497">
    <property type="protein sequence ID" value="GCA64764.1"/>
    <property type="molecule type" value="Genomic_DNA"/>
</dbReference>
<sequence>HPVSGISHAAHLAVVVLAAGSTESACELLAMHVQQAIFLGVPLVIPREGIQV</sequence>
<gene>
    <name evidence="2" type="ORF">KIPB_015318</name>
</gene>
<keyword evidence="3" id="KW-1185">Reference proteome</keyword>
<dbReference type="Proteomes" id="UP000265618">
    <property type="component" value="Unassembled WGS sequence"/>
</dbReference>
<feature type="non-terminal residue" evidence="2">
    <location>
        <position position="1"/>
    </location>
</feature>
<proteinExistence type="predicted"/>
<protein>
    <submittedName>
        <fullName evidence="2">Uncharacterized protein</fullName>
    </submittedName>
</protein>
<comment type="caution">
    <text evidence="2">The sequence shown here is derived from an EMBL/GenBank/DDBJ whole genome shotgun (WGS) entry which is preliminary data.</text>
</comment>
<evidence type="ECO:0000313" key="3">
    <source>
        <dbReference type="Proteomes" id="UP000265618"/>
    </source>
</evidence>